<proteinExistence type="predicted"/>
<evidence type="ECO:0000313" key="2">
    <source>
        <dbReference type="EMBL" id="PTB78707.1"/>
    </source>
</evidence>
<dbReference type="Proteomes" id="UP000240760">
    <property type="component" value="Unassembled WGS sequence"/>
</dbReference>
<feature type="compositionally biased region" description="Basic and acidic residues" evidence="1">
    <location>
        <begin position="70"/>
        <end position="79"/>
    </location>
</feature>
<evidence type="ECO:0000313" key="3">
    <source>
        <dbReference type="Proteomes" id="UP000240760"/>
    </source>
</evidence>
<sequence>MSTARGTSSALASLIPGQASRISTFSKSYASAPCAFVWLLVGLRGDVTGACNGRHTDQPGGSPGVDDCMEYEHETEPDKAYTSSQNEFQCSEARSASVDMRL</sequence>
<dbReference type="AlphaFoldDB" id="A0A2T4CAV2"/>
<keyword evidence="3" id="KW-1185">Reference proteome</keyword>
<feature type="region of interest" description="Disordered" evidence="1">
    <location>
        <begin position="52"/>
        <end position="87"/>
    </location>
</feature>
<dbReference type="EMBL" id="KZ679129">
    <property type="protein sequence ID" value="PTB78707.1"/>
    <property type="molecule type" value="Genomic_DNA"/>
</dbReference>
<name>A0A2T4CAV2_TRILO</name>
<protein>
    <submittedName>
        <fullName evidence="2">Uncharacterized protein</fullName>
    </submittedName>
</protein>
<reference evidence="2 3" key="1">
    <citation type="submission" date="2016-07" db="EMBL/GenBank/DDBJ databases">
        <title>Multiple horizontal gene transfer events from other fungi enriched the ability of initially mycotrophic Trichoderma (Ascomycota) to feed on dead plant biomass.</title>
        <authorList>
            <consortium name="DOE Joint Genome Institute"/>
            <person name="Aerts A."/>
            <person name="Atanasova L."/>
            <person name="Chenthamara K."/>
            <person name="Zhang J."/>
            <person name="Grujic M."/>
            <person name="Henrissat B."/>
            <person name="Kuo A."/>
            <person name="Salamov A."/>
            <person name="Lipzen A."/>
            <person name="Labutti K."/>
            <person name="Barry K."/>
            <person name="Miao Y."/>
            <person name="Rahimi M.J."/>
            <person name="Shen Q."/>
            <person name="Grigoriev I.V."/>
            <person name="Kubicek C.P."/>
            <person name="Druzhinina I.S."/>
        </authorList>
    </citation>
    <scope>NUCLEOTIDE SEQUENCE [LARGE SCALE GENOMIC DNA]</scope>
    <source>
        <strain evidence="2 3">ATCC 18648</strain>
    </source>
</reference>
<evidence type="ECO:0000256" key="1">
    <source>
        <dbReference type="SAM" id="MobiDB-lite"/>
    </source>
</evidence>
<organism evidence="2 3">
    <name type="scientific">Trichoderma longibrachiatum ATCC 18648</name>
    <dbReference type="NCBI Taxonomy" id="983965"/>
    <lineage>
        <taxon>Eukaryota</taxon>
        <taxon>Fungi</taxon>
        <taxon>Dikarya</taxon>
        <taxon>Ascomycota</taxon>
        <taxon>Pezizomycotina</taxon>
        <taxon>Sordariomycetes</taxon>
        <taxon>Hypocreomycetidae</taxon>
        <taxon>Hypocreales</taxon>
        <taxon>Hypocreaceae</taxon>
        <taxon>Trichoderma</taxon>
    </lineage>
</organism>
<gene>
    <name evidence="2" type="ORF">M440DRAFT_1399839</name>
</gene>
<accession>A0A2T4CAV2</accession>